<accession>A0A6C2UC71</accession>
<sequence length="405" mass="45024">MNVVDILLGGVPFGRNNVGDEAILECVVGIFREICPQGRITVSTDNPAETEARLGVQTVPLFGFKPPFSQQQMEDCITKADVFVWAGATGLSDYPEIPLGMLEIAHRVGTKTVVWGVGMNDKLNPYIYSILPGKRRALLSMLSWLTLKRIDFVARREKEAEDRARAKIAAELNRCDLVVLRDPETLAAVHACGDVPRAIVGADSAELLTPADWNGITLTREARQVLESNARKIGLCISAQRQLVHEKELIDFLDRLADRDYRIIFLPMNHSTDAPLMENLRERMRNHRHSAVVGGRRTPREILAIAGKLDLVISSRLHLLILASVLHVPIIGISRGSKVDNFLMPFGHTSAGSVDECNFDHMQSELDRLIDSREEFEEVSTAVHEMLLQRLDEAKQKLAGLLASC</sequence>
<dbReference type="Proteomes" id="UP000366872">
    <property type="component" value="Unassembled WGS sequence"/>
</dbReference>
<evidence type="ECO:0000313" key="4">
    <source>
        <dbReference type="Proteomes" id="UP000366872"/>
    </source>
</evidence>
<gene>
    <name evidence="3" type="ORF">PDESU_06266</name>
</gene>
<evidence type="ECO:0000313" key="3">
    <source>
        <dbReference type="EMBL" id="VGO17665.1"/>
    </source>
</evidence>
<keyword evidence="1" id="KW-0175">Coiled coil</keyword>
<dbReference type="PANTHER" id="PTHR36836:SF1">
    <property type="entry name" value="COLANIC ACID BIOSYNTHESIS PROTEIN WCAK"/>
    <property type="match status" value="1"/>
</dbReference>
<organism evidence="3 4">
    <name type="scientific">Pontiella desulfatans</name>
    <dbReference type="NCBI Taxonomy" id="2750659"/>
    <lineage>
        <taxon>Bacteria</taxon>
        <taxon>Pseudomonadati</taxon>
        <taxon>Kiritimatiellota</taxon>
        <taxon>Kiritimatiellia</taxon>
        <taxon>Kiritimatiellales</taxon>
        <taxon>Pontiellaceae</taxon>
        <taxon>Pontiella</taxon>
    </lineage>
</organism>
<name>A0A6C2UC71_PONDE</name>
<proteinExistence type="predicted"/>
<reference evidence="3 4" key="1">
    <citation type="submission" date="2019-04" db="EMBL/GenBank/DDBJ databases">
        <authorList>
            <person name="Van Vliet M D."/>
        </authorList>
    </citation>
    <scope>NUCLEOTIDE SEQUENCE [LARGE SCALE GENOMIC DNA]</scope>
    <source>
        <strain evidence="3 4">F1</strain>
    </source>
</reference>
<dbReference type="AlphaFoldDB" id="A0A6C2UC71"/>
<dbReference type="InterPro" id="IPR007345">
    <property type="entry name" value="Polysacch_pyruvyl_Trfase"/>
</dbReference>
<keyword evidence="4" id="KW-1185">Reference proteome</keyword>
<feature type="coiled-coil region" evidence="1">
    <location>
        <begin position="359"/>
        <end position="404"/>
    </location>
</feature>
<dbReference type="EMBL" id="CAAHFG010000005">
    <property type="protein sequence ID" value="VGO17665.1"/>
    <property type="molecule type" value="Genomic_DNA"/>
</dbReference>
<dbReference type="Pfam" id="PF04230">
    <property type="entry name" value="PS_pyruv_trans"/>
    <property type="match status" value="1"/>
</dbReference>
<evidence type="ECO:0000256" key="1">
    <source>
        <dbReference type="SAM" id="Coils"/>
    </source>
</evidence>
<feature type="domain" description="Polysaccharide pyruvyl transferase" evidence="2">
    <location>
        <begin position="17"/>
        <end position="335"/>
    </location>
</feature>
<dbReference type="Gene3D" id="3.40.50.2000">
    <property type="entry name" value="Glycogen Phosphorylase B"/>
    <property type="match status" value="1"/>
</dbReference>
<evidence type="ECO:0000259" key="2">
    <source>
        <dbReference type="Pfam" id="PF04230"/>
    </source>
</evidence>
<protein>
    <recommendedName>
        <fullName evidence="2">Polysaccharide pyruvyl transferase domain-containing protein</fullName>
    </recommendedName>
</protein>
<dbReference type="PANTHER" id="PTHR36836">
    <property type="entry name" value="COLANIC ACID BIOSYNTHESIS PROTEIN WCAK"/>
    <property type="match status" value="1"/>
</dbReference>